<dbReference type="AlphaFoldDB" id="A0A2W5RAE4"/>
<evidence type="ECO:0000313" key="1">
    <source>
        <dbReference type="EMBL" id="PZQ83825.1"/>
    </source>
</evidence>
<evidence type="ECO:0000313" key="2">
    <source>
        <dbReference type="Proteomes" id="UP000248887"/>
    </source>
</evidence>
<sequence>MGRSADRANPPVAEAEIANAEIANAEIANAMTAILLHSEAIRQHMARGTDAPHHVDDSTRHIVSNARRIWARLDETDAPPPAEGA</sequence>
<dbReference type="Proteomes" id="UP000248887">
    <property type="component" value="Unassembled WGS sequence"/>
</dbReference>
<protein>
    <submittedName>
        <fullName evidence="1">Uncharacterized protein</fullName>
    </submittedName>
</protein>
<accession>A0A2W5RAE4</accession>
<reference evidence="1 2" key="1">
    <citation type="submission" date="2017-08" db="EMBL/GenBank/DDBJ databases">
        <title>Infants hospitalized years apart are colonized by the same room-sourced microbial strains.</title>
        <authorList>
            <person name="Brooks B."/>
            <person name="Olm M.R."/>
            <person name="Firek B.A."/>
            <person name="Baker R."/>
            <person name="Thomas B.C."/>
            <person name="Morowitz M.J."/>
            <person name="Banfield J.F."/>
        </authorList>
    </citation>
    <scope>NUCLEOTIDE SEQUENCE [LARGE SCALE GENOMIC DNA]</scope>
    <source>
        <strain evidence="1">S2_005_001_R2_27</strain>
    </source>
</reference>
<dbReference type="EMBL" id="QFQD01000016">
    <property type="protein sequence ID" value="PZQ83825.1"/>
    <property type="molecule type" value="Genomic_DNA"/>
</dbReference>
<organism evidence="1 2">
    <name type="scientific">Ancylobacter novellus</name>
    <name type="common">Thiobacillus novellus</name>
    <dbReference type="NCBI Taxonomy" id="921"/>
    <lineage>
        <taxon>Bacteria</taxon>
        <taxon>Pseudomonadati</taxon>
        <taxon>Pseudomonadota</taxon>
        <taxon>Alphaproteobacteria</taxon>
        <taxon>Hyphomicrobiales</taxon>
        <taxon>Xanthobacteraceae</taxon>
        <taxon>Ancylobacter</taxon>
    </lineage>
</organism>
<gene>
    <name evidence="1" type="ORF">DI549_06790</name>
</gene>
<name>A0A2W5RAE4_ANCNO</name>
<proteinExistence type="predicted"/>
<comment type="caution">
    <text evidence="1">The sequence shown here is derived from an EMBL/GenBank/DDBJ whole genome shotgun (WGS) entry which is preliminary data.</text>
</comment>